<evidence type="ECO:0000313" key="3">
    <source>
        <dbReference type="Proteomes" id="UP000596661"/>
    </source>
</evidence>
<evidence type="ECO:0000256" key="1">
    <source>
        <dbReference type="SAM" id="MobiDB-lite"/>
    </source>
</evidence>
<feature type="compositionally biased region" description="Basic and acidic residues" evidence="1">
    <location>
        <begin position="11"/>
        <end position="26"/>
    </location>
</feature>
<proteinExistence type="predicted"/>
<name>A0A803NMY1_CANSA</name>
<protein>
    <submittedName>
        <fullName evidence="2">Uncharacterized protein</fullName>
    </submittedName>
</protein>
<dbReference type="EMBL" id="UZAU01000081">
    <property type="status" value="NOT_ANNOTATED_CDS"/>
    <property type="molecule type" value="Genomic_DNA"/>
</dbReference>
<dbReference type="Proteomes" id="UP000596661">
    <property type="component" value="Chromosome 1"/>
</dbReference>
<reference evidence="2" key="2">
    <citation type="submission" date="2021-03" db="UniProtKB">
        <authorList>
            <consortium name="EnsemblPlants"/>
        </authorList>
    </citation>
    <scope>IDENTIFICATION</scope>
</reference>
<evidence type="ECO:0000313" key="2">
    <source>
        <dbReference type="EnsemblPlants" id="cds.evm.model.01.2873"/>
    </source>
</evidence>
<organism evidence="2 3">
    <name type="scientific">Cannabis sativa</name>
    <name type="common">Hemp</name>
    <name type="synonym">Marijuana</name>
    <dbReference type="NCBI Taxonomy" id="3483"/>
    <lineage>
        <taxon>Eukaryota</taxon>
        <taxon>Viridiplantae</taxon>
        <taxon>Streptophyta</taxon>
        <taxon>Embryophyta</taxon>
        <taxon>Tracheophyta</taxon>
        <taxon>Spermatophyta</taxon>
        <taxon>Magnoliopsida</taxon>
        <taxon>eudicotyledons</taxon>
        <taxon>Gunneridae</taxon>
        <taxon>Pentapetalae</taxon>
        <taxon>rosids</taxon>
        <taxon>fabids</taxon>
        <taxon>Rosales</taxon>
        <taxon>Cannabaceae</taxon>
        <taxon>Cannabis</taxon>
    </lineage>
</organism>
<keyword evidence="3" id="KW-1185">Reference proteome</keyword>
<accession>A0A803NMY1</accession>
<feature type="region of interest" description="Disordered" evidence="1">
    <location>
        <begin position="1"/>
        <end position="29"/>
    </location>
</feature>
<dbReference type="EnsemblPlants" id="evm.model.01.2873">
    <property type="protein sequence ID" value="cds.evm.model.01.2873"/>
    <property type="gene ID" value="evm.TU.01.2873"/>
</dbReference>
<dbReference type="Gramene" id="evm.model.01.2873">
    <property type="protein sequence ID" value="cds.evm.model.01.2873"/>
    <property type="gene ID" value="evm.TU.01.2873"/>
</dbReference>
<sequence>MATAGQVAVPMEHEEHENPEAPKGEVELNADEEFPYGGFDEMEFTWLIDTTDKKVSKIGGYCVYYYIVEGVEADHLSFKHVEPF</sequence>
<reference evidence="2" key="1">
    <citation type="submission" date="2018-11" db="EMBL/GenBank/DDBJ databases">
        <authorList>
            <person name="Grassa J C."/>
        </authorList>
    </citation>
    <scope>NUCLEOTIDE SEQUENCE [LARGE SCALE GENOMIC DNA]</scope>
</reference>
<dbReference type="AlphaFoldDB" id="A0A803NMY1"/>